<proteinExistence type="predicted"/>
<name>A6X2I9_BRUA4</name>
<keyword evidence="3" id="KW-0175">Coiled coil</keyword>
<keyword evidence="2" id="KW-0808">Transferase</keyword>
<organism evidence="4 5">
    <name type="scientific">Brucella anthropi (strain ATCC 49188 / DSM 6882 / CCUG 24695 / JCM 21032 / LMG 3331 / NBRC 15819 / NCTC 12168 / Alc 37)</name>
    <name type="common">Ochrobactrum anthropi</name>
    <dbReference type="NCBI Taxonomy" id="439375"/>
    <lineage>
        <taxon>Bacteria</taxon>
        <taxon>Pseudomonadati</taxon>
        <taxon>Pseudomonadota</taxon>
        <taxon>Alphaproteobacteria</taxon>
        <taxon>Hyphomicrobiales</taxon>
        <taxon>Brucellaceae</taxon>
        <taxon>Brucella/Ochrobactrum group</taxon>
        <taxon>Brucella</taxon>
    </lineage>
</organism>
<protein>
    <submittedName>
        <fullName evidence="4">Glycosyltransferase-like protein</fullName>
    </submittedName>
</protein>
<evidence type="ECO:0000256" key="1">
    <source>
        <dbReference type="ARBA" id="ARBA00022603"/>
    </source>
</evidence>
<dbReference type="HOGENOM" id="CLU_070333_0_0_5"/>
<dbReference type="GO" id="GO:0071770">
    <property type="term" value="P:DIM/DIP cell wall layer assembly"/>
    <property type="evidence" value="ECO:0007669"/>
    <property type="project" value="TreeGrafter"/>
</dbReference>
<dbReference type="PANTHER" id="PTHR40048">
    <property type="entry name" value="RHAMNOSYL O-METHYLTRANSFERASE"/>
    <property type="match status" value="1"/>
</dbReference>
<evidence type="ECO:0000313" key="5">
    <source>
        <dbReference type="Proteomes" id="UP000002301"/>
    </source>
</evidence>
<dbReference type="GO" id="GO:0032259">
    <property type="term" value="P:methylation"/>
    <property type="evidence" value="ECO:0007669"/>
    <property type="project" value="UniProtKB-KW"/>
</dbReference>
<dbReference type="Proteomes" id="UP000002301">
    <property type="component" value="Chromosome 1"/>
</dbReference>
<dbReference type="eggNOG" id="COG4122">
    <property type="taxonomic scope" value="Bacteria"/>
</dbReference>
<dbReference type="PANTHER" id="PTHR40048:SF1">
    <property type="entry name" value="RHAMNOSYL O-METHYLTRANSFERASE"/>
    <property type="match status" value="1"/>
</dbReference>
<accession>A6X2I9</accession>
<dbReference type="InterPro" id="IPR029063">
    <property type="entry name" value="SAM-dependent_MTases_sf"/>
</dbReference>
<evidence type="ECO:0000256" key="3">
    <source>
        <dbReference type="SAM" id="Coils"/>
    </source>
</evidence>
<sequence>MMYLNSQSLKPSLHIRDSAWLEHSPFAFWLIDVLRPNKLVELGTHNGFSFLSQCQAVKSLKLNASVYAVDTWQGDEHAGFYDNNVYESLEEEVRALYPGIGRMIRATFSDARSQFDNSSVDLLHIDGRHRYEDVKEDFQTWVDALSDKGVVLFHDTSVRRSDFGVYKFWAEISLNYPSFEFYHGHGLGVLLVGKNVPQILTDLCTGSFEQENFIREAYARLGFINTCQYEEKKFYGMQQQLQQKINISNSTIEDKNCTINKLSEEIKLLHRKINDLNNINKINTCKLNQENLDLINKLKCVEGLNENILSSTSWRITWPMRAIKTIFIR</sequence>
<keyword evidence="1" id="KW-0489">Methyltransferase</keyword>
<evidence type="ECO:0000313" key="4">
    <source>
        <dbReference type="EMBL" id="ABS15443.1"/>
    </source>
</evidence>
<dbReference type="EMBL" id="CP000758">
    <property type="protein sequence ID" value="ABS15443.1"/>
    <property type="molecule type" value="Genomic_DNA"/>
</dbReference>
<feature type="coiled-coil region" evidence="3">
    <location>
        <begin position="252"/>
        <end position="279"/>
    </location>
</feature>
<dbReference type="AlphaFoldDB" id="A6X2I9"/>
<reference evidence="4 5" key="1">
    <citation type="journal article" date="2011" name="J. Bacteriol.">
        <title>Genome of Ochrobactrum anthropi ATCC 49188 T, a versatile opportunistic pathogen and symbiont of several eukaryotic hosts.</title>
        <authorList>
            <person name="Chain P.S."/>
            <person name="Lang D.M."/>
            <person name="Comerci D.J."/>
            <person name="Malfatti S.A."/>
            <person name="Vergez L.M."/>
            <person name="Shin M."/>
            <person name="Ugalde R.A."/>
            <person name="Garcia E."/>
            <person name="Tolmasky M.E."/>
        </authorList>
    </citation>
    <scope>NUCLEOTIDE SEQUENCE [LARGE SCALE GENOMIC DNA]</scope>
    <source>
        <strain evidence="5">ATCC 49188 / DSM 6882 / CCUG 24695 / JCM 21032 / LMG 3331 / NBRC 15819 / NCTC 12168 / Alc 37</strain>
    </source>
</reference>
<dbReference type="SUPFAM" id="SSF53335">
    <property type="entry name" value="S-adenosyl-L-methionine-dependent methyltransferases"/>
    <property type="match status" value="1"/>
</dbReference>
<keyword evidence="5" id="KW-1185">Reference proteome</keyword>
<dbReference type="STRING" id="439375.Oant_2733"/>
<dbReference type="KEGG" id="oan:Oant_2733"/>
<dbReference type="Gene3D" id="3.40.50.150">
    <property type="entry name" value="Vaccinia Virus protein VP39"/>
    <property type="match status" value="1"/>
</dbReference>
<dbReference type="GO" id="GO:0005886">
    <property type="term" value="C:plasma membrane"/>
    <property type="evidence" value="ECO:0007669"/>
    <property type="project" value="TreeGrafter"/>
</dbReference>
<dbReference type="GO" id="GO:0008168">
    <property type="term" value="F:methyltransferase activity"/>
    <property type="evidence" value="ECO:0007669"/>
    <property type="project" value="UniProtKB-KW"/>
</dbReference>
<dbReference type="Pfam" id="PF13578">
    <property type="entry name" value="Methyltransf_24"/>
    <property type="match status" value="1"/>
</dbReference>
<gene>
    <name evidence="4" type="ordered locus">Oant_2733</name>
</gene>
<evidence type="ECO:0000256" key="2">
    <source>
        <dbReference type="ARBA" id="ARBA00022679"/>
    </source>
</evidence>